<dbReference type="PROSITE" id="PS50002">
    <property type="entry name" value="SH3"/>
    <property type="match status" value="1"/>
</dbReference>
<reference evidence="6" key="2">
    <citation type="submission" date="2020-10" db="UniProtKB">
        <authorList>
            <consortium name="WormBaseParasite"/>
        </authorList>
    </citation>
    <scope>IDENTIFICATION</scope>
</reference>
<dbReference type="InterPro" id="IPR001452">
    <property type="entry name" value="SH3_domain"/>
</dbReference>
<evidence type="ECO:0000256" key="2">
    <source>
        <dbReference type="PROSITE-ProRule" id="PRU00192"/>
    </source>
</evidence>
<evidence type="ECO:0000313" key="5">
    <source>
        <dbReference type="Proteomes" id="UP000492821"/>
    </source>
</evidence>
<dbReference type="AlphaFoldDB" id="A0A7E4VUF0"/>
<dbReference type="WBParaSite" id="Pan_g35.t1">
    <property type="protein sequence ID" value="Pan_g35.t1"/>
    <property type="gene ID" value="Pan_g35"/>
</dbReference>
<dbReference type="SMART" id="SM00326">
    <property type="entry name" value="SH3"/>
    <property type="match status" value="2"/>
</dbReference>
<protein>
    <submittedName>
        <fullName evidence="6">SH3 domain-containing protein</fullName>
    </submittedName>
</protein>
<accession>A0A7E4VUF0</accession>
<evidence type="ECO:0000256" key="3">
    <source>
        <dbReference type="SAM" id="MobiDB-lite"/>
    </source>
</evidence>
<reference evidence="5" key="1">
    <citation type="journal article" date="2013" name="Genetics">
        <title>The draft genome and transcriptome of Panagrellus redivivus are shaped by the harsh demands of a free-living lifestyle.</title>
        <authorList>
            <person name="Srinivasan J."/>
            <person name="Dillman A.R."/>
            <person name="Macchietto M.G."/>
            <person name="Heikkinen L."/>
            <person name="Lakso M."/>
            <person name="Fracchia K.M."/>
            <person name="Antoshechkin I."/>
            <person name="Mortazavi A."/>
            <person name="Wong G."/>
            <person name="Sternberg P.W."/>
        </authorList>
    </citation>
    <scope>NUCLEOTIDE SEQUENCE [LARGE SCALE GENOMIC DNA]</scope>
    <source>
        <strain evidence="5">MT8872</strain>
    </source>
</reference>
<dbReference type="SUPFAM" id="SSF50044">
    <property type="entry name" value="SH3-domain"/>
    <property type="match status" value="2"/>
</dbReference>
<evidence type="ECO:0000256" key="1">
    <source>
        <dbReference type="ARBA" id="ARBA00022443"/>
    </source>
</evidence>
<proteinExistence type="predicted"/>
<feature type="compositionally biased region" description="Polar residues" evidence="3">
    <location>
        <begin position="76"/>
        <end position="85"/>
    </location>
</feature>
<keyword evidence="5" id="KW-1185">Reference proteome</keyword>
<name>A0A7E4VUF0_PANRE</name>
<feature type="region of interest" description="Disordered" evidence="3">
    <location>
        <begin position="251"/>
        <end position="273"/>
    </location>
</feature>
<feature type="region of interest" description="Disordered" evidence="3">
    <location>
        <begin position="394"/>
        <end position="469"/>
    </location>
</feature>
<feature type="region of interest" description="Disordered" evidence="3">
    <location>
        <begin position="62"/>
        <end position="85"/>
    </location>
</feature>
<feature type="compositionally biased region" description="Polar residues" evidence="3">
    <location>
        <begin position="258"/>
        <end position="273"/>
    </location>
</feature>
<feature type="domain" description="SH3" evidence="4">
    <location>
        <begin position="520"/>
        <end position="581"/>
    </location>
</feature>
<organism evidence="5 6">
    <name type="scientific">Panagrellus redivivus</name>
    <name type="common">Microworm</name>
    <dbReference type="NCBI Taxonomy" id="6233"/>
    <lineage>
        <taxon>Eukaryota</taxon>
        <taxon>Metazoa</taxon>
        <taxon>Ecdysozoa</taxon>
        <taxon>Nematoda</taxon>
        <taxon>Chromadorea</taxon>
        <taxon>Rhabditida</taxon>
        <taxon>Tylenchina</taxon>
        <taxon>Panagrolaimomorpha</taxon>
        <taxon>Panagrolaimoidea</taxon>
        <taxon>Panagrolaimidae</taxon>
        <taxon>Panagrellus</taxon>
    </lineage>
</organism>
<evidence type="ECO:0000313" key="6">
    <source>
        <dbReference type="WBParaSite" id="Pan_g35.t1"/>
    </source>
</evidence>
<sequence length="583" mass="63374">MPGRRQDRHFQKKEPKFMSTSPSLVPAALNADRRYSADTTATACSAPAILPVPEVPLPKRNFGTTKKRTKPHHTTAGTPSTPSGMTWINGAHVASFPSNTHTEILKSFLATVDDEVSVPQGSLVSAMYKDTSGQWIYVKRGDGQHGYVPDVICNMLVAKINKRERESDVGKQSPLPDPDQGPSERPKISRRHSKQIKRELKKFHKREYERRAEAILAANATNGGLTSECSNPSRKGVSKFGFPSKFSKTASMDRKHVQMTSGTATTQRRPTTHGSISIATAAAIADKARRLHAANHAPSPQIFHVHPSSAFASGLVTLERAKPRRLPTAAERQYAMNENLRRFLSSLPEFPIPPEEMDMPSVMDSEAVNGGAHEVDEDGHRLCAGGKNILYEARPKPAVSQPNLTSVSDSDDGGAGYDGGDLQSHAGMSLKHGKAENQLSNSTPDFISGFGLPSPPPPPPTRPRPPMHGLSTTLSRVQPGVAKSIQSLTMQRTDRGKMPILTGSLARHGLSQCSWRPAEPTVHDLVAVQDFQAETKIDLDCRRGDRLSTVFSAINGWIWATHLRTKAQGFVPASAVMLASEFA</sequence>
<feature type="compositionally biased region" description="Pro residues" evidence="3">
    <location>
        <begin position="453"/>
        <end position="466"/>
    </location>
</feature>
<dbReference type="InterPro" id="IPR036028">
    <property type="entry name" value="SH3-like_dom_sf"/>
</dbReference>
<keyword evidence="1 2" id="KW-0728">SH3 domain</keyword>
<dbReference type="Proteomes" id="UP000492821">
    <property type="component" value="Unassembled WGS sequence"/>
</dbReference>
<feature type="region of interest" description="Disordered" evidence="3">
    <location>
        <begin position="1"/>
        <end position="25"/>
    </location>
</feature>
<feature type="region of interest" description="Disordered" evidence="3">
    <location>
        <begin position="164"/>
        <end position="195"/>
    </location>
</feature>
<feature type="compositionally biased region" description="Basic and acidic residues" evidence="3">
    <location>
        <begin position="1"/>
        <end position="16"/>
    </location>
</feature>
<evidence type="ECO:0000259" key="4">
    <source>
        <dbReference type="PROSITE" id="PS50002"/>
    </source>
</evidence>
<dbReference type="Gene3D" id="2.30.30.40">
    <property type="entry name" value="SH3 Domains"/>
    <property type="match status" value="1"/>
</dbReference>